<sequence length="84" mass="9285">MRQRRHRQTLARRPSPRPPPRRRARVESLSCSERSCACSFQSPSCVGCASRLSRCATLADGLCTGPTEPSVIIFRVSAFIPCAH</sequence>
<name>A0A0F7L7Z6_9VIRU</name>
<proteinExistence type="predicted"/>
<reference evidence="2" key="1">
    <citation type="journal article" date="2015" name="Front. Microbiol.">
        <title>Combining genomic sequencing methods to explore viral diversity and reveal potential virus-host interactions.</title>
        <authorList>
            <person name="Chow C.E."/>
            <person name="Winget D.M."/>
            <person name="White R.A.III."/>
            <person name="Hallam S.J."/>
            <person name="Suttle C.A."/>
        </authorList>
    </citation>
    <scope>NUCLEOTIDE SEQUENCE</scope>
    <source>
        <strain evidence="2">Oxic1_6</strain>
    </source>
</reference>
<feature type="region of interest" description="Disordered" evidence="1">
    <location>
        <begin position="1"/>
        <end position="24"/>
    </location>
</feature>
<dbReference type="EMBL" id="KR029601">
    <property type="protein sequence ID" value="AKH48065.1"/>
    <property type="molecule type" value="Genomic_DNA"/>
</dbReference>
<feature type="compositionally biased region" description="Basic residues" evidence="1">
    <location>
        <begin position="1"/>
        <end position="10"/>
    </location>
</feature>
<organism evidence="2">
    <name type="scientific">uncultured marine virus</name>
    <dbReference type="NCBI Taxonomy" id="186617"/>
    <lineage>
        <taxon>Viruses</taxon>
        <taxon>environmental samples</taxon>
    </lineage>
</organism>
<accession>A0A0F7L7Z6</accession>
<evidence type="ECO:0000313" key="2">
    <source>
        <dbReference type="EMBL" id="AKH48065.1"/>
    </source>
</evidence>
<reference evidence="2" key="2">
    <citation type="submission" date="2015-03" db="EMBL/GenBank/DDBJ databases">
        <authorList>
            <person name="Chow C.-E.T."/>
            <person name="Winget D.M."/>
            <person name="White R.A.III."/>
            <person name="Hallam S.J."/>
            <person name="Suttle C.A."/>
        </authorList>
    </citation>
    <scope>NUCLEOTIDE SEQUENCE</scope>
    <source>
        <strain evidence="2">Oxic1_6</strain>
    </source>
</reference>
<evidence type="ECO:0000256" key="1">
    <source>
        <dbReference type="SAM" id="MobiDB-lite"/>
    </source>
</evidence>
<protein>
    <submittedName>
        <fullName evidence="2">Uncharacterized protein</fullName>
    </submittedName>
</protein>